<evidence type="ECO:0000313" key="5">
    <source>
        <dbReference type="Proteomes" id="UP000189981"/>
    </source>
</evidence>
<dbReference type="SUPFAM" id="SSF49764">
    <property type="entry name" value="HSP20-like chaperones"/>
    <property type="match status" value="1"/>
</dbReference>
<dbReference type="InterPro" id="IPR002068">
    <property type="entry name" value="A-crystallin/Hsp20_dom"/>
</dbReference>
<comment type="similarity">
    <text evidence="1 2">Belongs to the small heat shock protein (HSP20) family.</text>
</comment>
<protein>
    <submittedName>
        <fullName evidence="4">HSP20 family protein</fullName>
    </submittedName>
</protein>
<feature type="domain" description="SHSP" evidence="3">
    <location>
        <begin position="40"/>
        <end position="154"/>
    </location>
</feature>
<dbReference type="AlphaFoldDB" id="A0A1T5B5W2"/>
<dbReference type="EMBL" id="FUYR01000001">
    <property type="protein sequence ID" value="SKB42661.1"/>
    <property type="molecule type" value="Genomic_DNA"/>
</dbReference>
<keyword evidence="5" id="KW-1185">Reference proteome</keyword>
<dbReference type="Proteomes" id="UP000189981">
    <property type="component" value="Unassembled WGS sequence"/>
</dbReference>
<dbReference type="InterPro" id="IPR008978">
    <property type="entry name" value="HSP20-like_chaperone"/>
</dbReference>
<accession>A0A1T5B5W2</accession>
<dbReference type="PROSITE" id="PS01031">
    <property type="entry name" value="SHSP"/>
    <property type="match status" value="1"/>
</dbReference>
<name>A0A1T5B5W2_9SPHI</name>
<proteinExistence type="inferred from homology"/>
<organism evidence="4 5">
    <name type="scientific">Daejeonella lutea</name>
    <dbReference type="NCBI Taxonomy" id="572036"/>
    <lineage>
        <taxon>Bacteria</taxon>
        <taxon>Pseudomonadati</taxon>
        <taxon>Bacteroidota</taxon>
        <taxon>Sphingobacteriia</taxon>
        <taxon>Sphingobacteriales</taxon>
        <taxon>Sphingobacteriaceae</taxon>
        <taxon>Daejeonella</taxon>
    </lineage>
</organism>
<evidence type="ECO:0000313" key="4">
    <source>
        <dbReference type="EMBL" id="SKB42661.1"/>
    </source>
</evidence>
<dbReference type="STRING" id="572036.SAMN05661099_1337"/>
<evidence type="ECO:0000259" key="3">
    <source>
        <dbReference type="PROSITE" id="PS01031"/>
    </source>
</evidence>
<dbReference type="InterPro" id="IPR031107">
    <property type="entry name" value="Small_HSP"/>
</dbReference>
<dbReference type="Gene3D" id="2.60.40.790">
    <property type="match status" value="1"/>
</dbReference>
<evidence type="ECO:0000256" key="2">
    <source>
        <dbReference type="RuleBase" id="RU003616"/>
    </source>
</evidence>
<evidence type="ECO:0000256" key="1">
    <source>
        <dbReference type="PROSITE-ProRule" id="PRU00285"/>
    </source>
</evidence>
<gene>
    <name evidence="4" type="ORF">SAMN05661099_1337</name>
</gene>
<dbReference type="PANTHER" id="PTHR11527">
    <property type="entry name" value="HEAT-SHOCK PROTEIN 20 FAMILY MEMBER"/>
    <property type="match status" value="1"/>
</dbReference>
<sequence>MEDIKMTLVKFTNGQKNNALKTPYSDIFGSLFNPEPYLSKSLISRVPAVNIGETDNEFQIELATPGLKKDDFKINVEKDQLTISTDKKVETTEEAVIRKYNRKEFNYNSFTRTFTLPEAADQANIQAEYTDGVLFVTIAKKEEAKIQAREISVK</sequence>
<reference evidence="5" key="1">
    <citation type="submission" date="2017-02" db="EMBL/GenBank/DDBJ databases">
        <authorList>
            <person name="Varghese N."/>
            <person name="Submissions S."/>
        </authorList>
    </citation>
    <scope>NUCLEOTIDE SEQUENCE [LARGE SCALE GENOMIC DNA]</scope>
    <source>
        <strain evidence="5">DSM 22385</strain>
    </source>
</reference>
<dbReference type="Pfam" id="PF00011">
    <property type="entry name" value="HSP20"/>
    <property type="match status" value="1"/>
</dbReference>
<dbReference type="CDD" id="cd06464">
    <property type="entry name" value="ACD_sHsps-like"/>
    <property type="match status" value="1"/>
</dbReference>